<feature type="non-terminal residue" evidence="2">
    <location>
        <position position="1"/>
    </location>
</feature>
<keyword evidence="3" id="KW-1185">Reference proteome</keyword>
<evidence type="ECO:0000313" key="3">
    <source>
        <dbReference type="Proteomes" id="UP001232148"/>
    </source>
</evidence>
<comment type="caution">
    <text evidence="2">The sequence shown here is derived from an EMBL/GenBank/DDBJ whole genome shotgun (WGS) entry which is preliminary data.</text>
</comment>
<name>A0AAD9HD36_9PEZI</name>
<organism evidence="2 3">
    <name type="scientific">Colletotrichum zoysiae</name>
    <dbReference type="NCBI Taxonomy" id="1216348"/>
    <lineage>
        <taxon>Eukaryota</taxon>
        <taxon>Fungi</taxon>
        <taxon>Dikarya</taxon>
        <taxon>Ascomycota</taxon>
        <taxon>Pezizomycotina</taxon>
        <taxon>Sordariomycetes</taxon>
        <taxon>Hypocreomycetidae</taxon>
        <taxon>Glomerellales</taxon>
        <taxon>Glomerellaceae</taxon>
        <taxon>Colletotrichum</taxon>
        <taxon>Colletotrichum graminicola species complex</taxon>
    </lineage>
</organism>
<accession>A0AAD9HD36</accession>
<gene>
    <name evidence="2" type="ORF">LX32DRAFT_641671</name>
</gene>
<protein>
    <recommendedName>
        <fullName evidence="4">Transmembrane protein</fullName>
    </recommendedName>
</protein>
<proteinExistence type="predicted"/>
<keyword evidence="1" id="KW-0812">Transmembrane</keyword>
<dbReference type="AlphaFoldDB" id="A0AAD9HD36"/>
<evidence type="ECO:0008006" key="4">
    <source>
        <dbReference type="Google" id="ProtNLM"/>
    </source>
</evidence>
<keyword evidence="1" id="KW-1133">Transmembrane helix</keyword>
<evidence type="ECO:0000313" key="2">
    <source>
        <dbReference type="EMBL" id="KAK2026650.1"/>
    </source>
</evidence>
<dbReference type="Proteomes" id="UP001232148">
    <property type="component" value="Unassembled WGS sequence"/>
</dbReference>
<dbReference type="EMBL" id="MU842910">
    <property type="protein sequence ID" value="KAK2026650.1"/>
    <property type="molecule type" value="Genomic_DNA"/>
</dbReference>
<keyword evidence="1" id="KW-0472">Membrane</keyword>
<evidence type="ECO:0000256" key="1">
    <source>
        <dbReference type="SAM" id="Phobius"/>
    </source>
</evidence>
<feature type="transmembrane region" description="Helical" evidence="1">
    <location>
        <begin position="24"/>
        <end position="44"/>
    </location>
</feature>
<sequence>MSSSLPILSNFQNEATPEPQKFSFLVNFYLFFSSFLSLLLLLTLAPAPANAQESVGTAPAFPCHTPFTPHR</sequence>
<reference evidence="2" key="1">
    <citation type="submission" date="2021-06" db="EMBL/GenBank/DDBJ databases">
        <title>Comparative genomics, transcriptomics and evolutionary studies reveal genomic signatures of adaptation to plant cell wall in hemibiotrophic fungi.</title>
        <authorList>
            <consortium name="DOE Joint Genome Institute"/>
            <person name="Baroncelli R."/>
            <person name="Diaz J.F."/>
            <person name="Benocci T."/>
            <person name="Peng M."/>
            <person name="Battaglia E."/>
            <person name="Haridas S."/>
            <person name="Andreopoulos W."/>
            <person name="Labutti K."/>
            <person name="Pangilinan J."/>
            <person name="Floch G.L."/>
            <person name="Makela M.R."/>
            <person name="Henrissat B."/>
            <person name="Grigoriev I.V."/>
            <person name="Crouch J.A."/>
            <person name="De Vries R.P."/>
            <person name="Sukno S.A."/>
            <person name="Thon M.R."/>
        </authorList>
    </citation>
    <scope>NUCLEOTIDE SEQUENCE</scope>
    <source>
        <strain evidence="2">MAFF235873</strain>
    </source>
</reference>